<evidence type="ECO:0000256" key="1">
    <source>
        <dbReference type="ARBA" id="ARBA00004651"/>
    </source>
</evidence>
<reference evidence="9 10" key="1">
    <citation type="journal article" date="2019" name="J. Ind. Microbiol. Biotechnol.">
        <title>The complete genomic sequence of Streptomyces spectabilis NRRL-2792 and identification of secondary metabolite biosynthetic gene clusters.</title>
        <authorList>
            <person name="Sinha A."/>
            <person name="Phillips-Salemka S."/>
            <person name="Niraula T.A."/>
            <person name="Short K.A."/>
            <person name="Niraula N.P."/>
        </authorList>
    </citation>
    <scope>NUCLEOTIDE SEQUENCE [LARGE SCALE GENOMIC DNA]</scope>
    <source>
        <strain evidence="9 10">NRRL 2792</strain>
    </source>
</reference>
<evidence type="ECO:0000259" key="8">
    <source>
        <dbReference type="PROSITE" id="PS50850"/>
    </source>
</evidence>
<evidence type="ECO:0000256" key="3">
    <source>
        <dbReference type="ARBA" id="ARBA00022692"/>
    </source>
</evidence>
<evidence type="ECO:0000256" key="2">
    <source>
        <dbReference type="ARBA" id="ARBA00022475"/>
    </source>
</evidence>
<accession>A0A516R7R2</accession>
<dbReference type="EMBL" id="CP040916">
    <property type="protein sequence ID" value="QDQ11707.1"/>
    <property type="molecule type" value="Genomic_DNA"/>
</dbReference>
<dbReference type="PANTHER" id="PTHR23513:SF6">
    <property type="entry name" value="MAJOR FACILITATOR SUPERFAMILY ASSOCIATED DOMAIN-CONTAINING PROTEIN"/>
    <property type="match status" value="1"/>
</dbReference>
<organism evidence="9 10">
    <name type="scientific">Streptomyces spectabilis</name>
    <dbReference type="NCBI Taxonomy" id="68270"/>
    <lineage>
        <taxon>Bacteria</taxon>
        <taxon>Bacillati</taxon>
        <taxon>Actinomycetota</taxon>
        <taxon>Actinomycetes</taxon>
        <taxon>Kitasatosporales</taxon>
        <taxon>Streptomycetaceae</taxon>
        <taxon>Streptomyces</taxon>
    </lineage>
</organism>
<dbReference type="InterPro" id="IPR036259">
    <property type="entry name" value="MFS_trans_sf"/>
</dbReference>
<feature type="transmembrane region" description="Helical" evidence="7">
    <location>
        <begin position="216"/>
        <end position="238"/>
    </location>
</feature>
<comment type="subcellular location">
    <subcellularLocation>
        <location evidence="1">Cell membrane</location>
        <topology evidence="1">Multi-pass membrane protein</topology>
    </subcellularLocation>
</comment>
<proteinExistence type="predicted"/>
<dbReference type="Proteomes" id="UP000316806">
    <property type="component" value="Chromosome"/>
</dbReference>
<keyword evidence="3 7" id="KW-0812">Transmembrane</keyword>
<feature type="transmembrane region" description="Helical" evidence="7">
    <location>
        <begin position="280"/>
        <end position="304"/>
    </location>
</feature>
<dbReference type="PANTHER" id="PTHR23513">
    <property type="entry name" value="INTEGRAL MEMBRANE EFFLUX PROTEIN-RELATED"/>
    <property type="match status" value="1"/>
</dbReference>
<keyword evidence="4 7" id="KW-1133">Transmembrane helix</keyword>
<keyword evidence="5 7" id="KW-0472">Membrane</keyword>
<feature type="compositionally biased region" description="Low complexity" evidence="6">
    <location>
        <begin position="402"/>
        <end position="413"/>
    </location>
</feature>
<feature type="transmembrane region" description="Helical" evidence="7">
    <location>
        <begin position="12"/>
        <end position="33"/>
    </location>
</feature>
<feature type="transmembrane region" description="Helical" evidence="7">
    <location>
        <begin position="343"/>
        <end position="361"/>
    </location>
</feature>
<protein>
    <submittedName>
        <fullName evidence="9">MFS transporter</fullName>
    </submittedName>
</protein>
<feature type="transmembrane region" description="Helical" evidence="7">
    <location>
        <begin position="152"/>
        <end position="182"/>
    </location>
</feature>
<evidence type="ECO:0000313" key="10">
    <source>
        <dbReference type="Proteomes" id="UP000316806"/>
    </source>
</evidence>
<dbReference type="RefSeq" id="WP_144003594.1">
    <property type="nucleotide sequence ID" value="NZ_CP040916.1"/>
</dbReference>
<evidence type="ECO:0000256" key="5">
    <source>
        <dbReference type="ARBA" id="ARBA00023136"/>
    </source>
</evidence>
<keyword evidence="2" id="KW-1003">Cell membrane</keyword>
<dbReference type="AlphaFoldDB" id="A0A516R7R2"/>
<feature type="transmembrane region" description="Helical" evidence="7">
    <location>
        <begin position="45"/>
        <end position="68"/>
    </location>
</feature>
<dbReference type="InterPro" id="IPR011701">
    <property type="entry name" value="MFS"/>
</dbReference>
<feature type="region of interest" description="Disordered" evidence="6">
    <location>
        <begin position="402"/>
        <end position="428"/>
    </location>
</feature>
<dbReference type="Pfam" id="PF07690">
    <property type="entry name" value="MFS_1"/>
    <property type="match status" value="1"/>
</dbReference>
<feature type="transmembrane region" description="Helical" evidence="7">
    <location>
        <begin position="310"/>
        <end position="331"/>
    </location>
</feature>
<gene>
    <name evidence="9" type="ORF">FH965_14960</name>
</gene>
<dbReference type="GO" id="GO:0005886">
    <property type="term" value="C:plasma membrane"/>
    <property type="evidence" value="ECO:0007669"/>
    <property type="project" value="UniProtKB-SubCell"/>
</dbReference>
<feature type="compositionally biased region" description="Basic and acidic residues" evidence="6">
    <location>
        <begin position="417"/>
        <end position="428"/>
    </location>
</feature>
<sequence length="428" mass="44184">MRLFAIRDYRHLFGAQVIALFGTGLTTVALGLLAYDLAGPRAGMVLGTALTIKMVMYVVIAPLAAAYVDRFPRRTLLVLLDVVRGAVVLALPLVTEVWHIYVLIGLLQAASAAFTPTFQAVIPDIVTDESAYTRALSASQVASTMESLLSPVLAAVALTLISFNWLFLGTSAGFLVSALLVLSARVPDARPSTHARAWDKAAAGIRTFLGTPRLRGVMALNLVVASAGAIVVVNTVNHVRDELGGSQSDVALMLAASGTGTLLAALVLPRVLDRIAARTVMMTGAGVLVGGATAAVTLTAAGLATWTGTAVIWSLIGVGMALVITPTGKVLRASVGRNAIPEVFAAQFSLSHLAWLITYPVAGWLGTSAGFTLAWSVLAVLAGAGAVGALLLWPRRDGRSPVTGTVTGTATPAPHAPAKDRSTLAKAA</sequence>
<dbReference type="Gene3D" id="1.20.1250.20">
    <property type="entry name" value="MFS general substrate transporter like domains"/>
    <property type="match status" value="1"/>
</dbReference>
<feature type="domain" description="Major facilitator superfamily (MFS) profile" evidence="8">
    <location>
        <begin position="1"/>
        <end position="397"/>
    </location>
</feature>
<evidence type="ECO:0000256" key="7">
    <source>
        <dbReference type="SAM" id="Phobius"/>
    </source>
</evidence>
<dbReference type="GO" id="GO:0022857">
    <property type="term" value="F:transmembrane transporter activity"/>
    <property type="evidence" value="ECO:0007669"/>
    <property type="project" value="InterPro"/>
</dbReference>
<dbReference type="CDD" id="cd06173">
    <property type="entry name" value="MFS_MefA_like"/>
    <property type="match status" value="1"/>
</dbReference>
<dbReference type="PROSITE" id="PS50850">
    <property type="entry name" value="MFS"/>
    <property type="match status" value="1"/>
</dbReference>
<name>A0A516R7R2_STRST</name>
<evidence type="ECO:0000256" key="6">
    <source>
        <dbReference type="SAM" id="MobiDB-lite"/>
    </source>
</evidence>
<feature type="transmembrane region" description="Helical" evidence="7">
    <location>
        <begin position="250"/>
        <end position="268"/>
    </location>
</feature>
<feature type="transmembrane region" description="Helical" evidence="7">
    <location>
        <begin position="373"/>
        <end position="393"/>
    </location>
</feature>
<evidence type="ECO:0000313" key="9">
    <source>
        <dbReference type="EMBL" id="QDQ11707.1"/>
    </source>
</evidence>
<dbReference type="InterPro" id="IPR020846">
    <property type="entry name" value="MFS_dom"/>
</dbReference>
<evidence type="ECO:0000256" key="4">
    <source>
        <dbReference type="ARBA" id="ARBA00022989"/>
    </source>
</evidence>
<dbReference type="SUPFAM" id="SSF103473">
    <property type="entry name" value="MFS general substrate transporter"/>
    <property type="match status" value="1"/>
</dbReference>